<name>A0A1F5ZTM9_9BACT</name>
<sequence>MKKQTENIYRKPVFYVHKEDIGFGDLVPILSSLVAKEKSNEKKWVGFLAGSGALLSIVSYINVSEWWIIDNNTFVLDWIKKSIAAINRNKTLQNYEKYMYSNLLSKEAKKTGLDMHQGLFLEKYIFGKFHFLKTSKNYLKTRSFINKKPMHFFLGDLGDRNRIKAILDTLKKGDAEIVYADISDLHTFNAETLKTLSLIFTRQDIVIAWSAKEKTKSRFPSAHFSIGLSSYQSEVRKVQSSY</sequence>
<reference evidence="2 3" key="1">
    <citation type="journal article" date="2016" name="Nat. Commun.">
        <title>Thousands of microbial genomes shed light on interconnected biogeochemical processes in an aquifer system.</title>
        <authorList>
            <person name="Anantharaman K."/>
            <person name="Brown C.T."/>
            <person name="Hug L.A."/>
            <person name="Sharon I."/>
            <person name="Castelle C.J."/>
            <person name="Probst A.J."/>
            <person name="Thomas B.C."/>
            <person name="Singh A."/>
            <person name="Wilkins M.J."/>
            <person name="Karaoz U."/>
            <person name="Brodie E.L."/>
            <person name="Williams K.H."/>
            <person name="Hubbard S.S."/>
            <person name="Banfield J.F."/>
        </authorList>
    </citation>
    <scope>NUCLEOTIDE SEQUENCE [LARGE SCALE GENOMIC DNA]</scope>
</reference>
<accession>A0A1F5ZTM9</accession>
<organism evidence="2 3">
    <name type="scientific">Candidatus Gottesmanbacteria bacterium RIFCSPHIGHO2_02_FULL_39_11</name>
    <dbReference type="NCBI Taxonomy" id="1798382"/>
    <lineage>
        <taxon>Bacteria</taxon>
        <taxon>Candidatus Gottesmaniibacteriota</taxon>
    </lineage>
</organism>
<evidence type="ECO:0000256" key="1">
    <source>
        <dbReference type="SAM" id="Phobius"/>
    </source>
</evidence>
<evidence type="ECO:0000313" key="2">
    <source>
        <dbReference type="EMBL" id="OGG15723.1"/>
    </source>
</evidence>
<protein>
    <submittedName>
        <fullName evidence="2">Uncharacterized protein</fullName>
    </submittedName>
</protein>
<comment type="caution">
    <text evidence="2">The sequence shown here is derived from an EMBL/GenBank/DDBJ whole genome shotgun (WGS) entry which is preliminary data.</text>
</comment>
<dbReference type="EMBL" id="MFJL01000019">
    <property type="protein sequence ID" value="OGG15723.1"/>
    <property type="molecule type" value="Genomic_DNA"/>
</dbReference>
<evidence type="ECO:0000313" key="3">
    <source>
        <dbReference type="Proteomes" id="UP000176923"/>
    </source>
</evidence>
<gene>
    <name evidence="2" type="ORF">A3D77_01720</name>
</gene>
<keyword evidence="1" id="KW-1133">Transmembrane helix</keyword>
<dbReference type="AlphaFoldDB" id="A0A1F5ZTM9"/>
<proteinExistence type="predicted"/>
<keyword evidence="1" id="KW-0472">Membrane</keyword>
<feature type="transmembrane region" description="Helical" evidence="1">
    <location>
        <begin position="44"/>
        <end position="63"/>
    </location>
</feature>
<dbReference type="Proteomes" id="UP000176923">
    <property type="component" value="Unassembled WGS sequence"/>
</dbReference>
<keyword evidence="1" id="KW-0812">Transmembrane</keyword>